<dbReference type="PaxDb" id="121845-A0A3Q0IMC4"/>
<name>A0A3Q0IMC4_DIACI</name>
<feature type="compositionally biased region" description="Basic and acidic residues" evidence="1">
    <location>
        <begin position="162"/>
        <end position="211"/>
    </location>
</feature>
<feature type="compositionally biased region" description="Basic and acidic residues" evidence="1">
    <location>
        <begin position="503"/>
        <end position="512"/>
    </location>
</feature>
<dbReference type="GeneID" id="113466290"/>
<feature type="compositionally biased region" description="Basic and acidic residues" evidence="1">
    <location>
        <begin position="300"/>
        <end position="313"/>
    </location>
</feature>
<feature type="compositionally biased region" description="Acidic residues" evidence="1">
    <location>
        <begin position="626"/>
        <end position="635"/>
    </location>
</feature>
<protein>
    <submittedName>
        <fullName evidence="3">Transcriptional regulator ATRX homolog</fullName>
    </submittedName>
</protein>
<evidence type="ECO:0000313" key="3">
    <source>
        <dbReference type="RefSeq" id="XP_026677367.1"/>
    </source>
</evidence>
<proteinExistence type="predicted"/>
<feature type="region of interest" description="Disordered" evidence="1">
    <location>
        <begin position="586"/>
        <end position="635"/>
    </location>
</feature>
<dbReference type="RefSeq" id="XP_026677367.1">
    <property type="nucleotide sequence ID" value="XM_026821566.1"/>
</dbReference>
<keyword evidence="2" id="KW-1185">Reference proteome</keyword>
<feature type="compositionally biased region" description="Basic residues" evidence="1">
    <location>
        <begin position="333"/>
        <end position="342"/>
    </location>
</feature>
<feature type="compositionally biased region" description="Basic and acidic residues" evidence="1">
    <location>
        <begin position="395"/>
        <end position="406"/>
    </location>
</feature>
<feature type="compositionally biased region" description="Basic and acidic residues" evidence="1">
    <location>
        <begin position="537"/>
        <end position="546"/>
    </location>
</feature>
<evidence type="ECO:0000313" key="2">
    <source>
        <dbReference type="Proteomes" id="UP000079169"/>
    </source>
</evidence>
<dbReference type="Proteomes" id="UP000079169">
    <property type="component" value="Unplaced"/>
</dbReference>
<feature type="compositionally biased region" description="Basic and acidic residues" evidence="1">
    <location>
        <begin position="114"/>
        <end position="149"/>
    </location>
</feature>
<evidence type="ECO:0000256" key="1">
    <source>
        <dbReference type="SAM" id="MobiDB-lite"/>
    </source>
</evidence>
<feature type="compositionally biased region" description="Low complexity" evidence="1">
    <location>
        <begin position="456"/>
        <end position="468"/>
    </location>
</feature>
<feature type="compositionally biased region" description="Basic and acidic residues" evidence="1">
    <location>
        <begin position="586"/>
        <end position="597"/>
    </location>
</feature>
<feature type="region of interest" description="Disordered" evidence="1">
    <location>
        <begin position="1"/>
        <end position="281"/>
    </location>
</feature>
<dbReference type="AlphaFoldDB" id="A0A3Q0IMC4"/>
<reference evidence="3" key="1">
    <citation type="submission" date="2025-08" db="UniProtKB">
        <authorList>
            <consortium name="RefSeq"/>
        </authorList>
    </citation>
    <scope>IDENTIFICATION</scope>
</reference>
<feature type="compositionally biased region" description="Basic residues" evidence="1">
    <location>
        <begin position="407"/>
        <end position="416"/>
    </location>
</feature>
<sequence length="773" mass="87057">MKPPNRNLEVENSIKSKRRKKQDKAKAKVDIYSSSDSEPEVKPGPKCKKEVTPDTKREKKPTSGPKSRKDKSKEVSLSSDSESEIKPEPKSKKEKTTDVELEKKVTSGPKSKKVTSEEKTRPGPKSKKDQAKSKESMDGDSEPSHEQISKKKKSIWNSSDSDSDHETSKQKSGGRKLDQIKTKKVKSSSERKQIGPLSSKREKAKTIEPEAKRKKLNTDNDTSDEEAELSKNTSKPKPSRRRRMMSVSTVQSYDESDEKSTKNKRDVKRNEDSSAEELVSPLKTKAYYKCVGFQSTENLDEAHRDTDDKTAKEKKFKKSNYVQLDTREETKEAKKKAQSKKSKLTEGDSTDFGSGEIPYGSPLLGGTKKQTDGQSKQEDSKTRKWSRSRSSSVVKELRDTSDEDKRSKHSKGKKSAVKQTHAGFSSKDEGNKTSVKGISMEEEDRSKSKSKKITSKRSSIAKETPVDSSSEDERSKVKSKKKGAKVKITPVKKSVPDSSNEEESLKAKNKVKEAKRKRSRSNSSTLKDPIANSSDDEGAKSKEAVVKKSPAVKESVPYSSSEEDEELGQFMKAELMKFMKAELSEQIKKKTGKETKSPKMQSKPSTSTAQATEKKKSKKKFKSEWNEEDEEEDDEELKEFMKLELEKLNKNLKTSNKSYLDKFYEQDPKLKQAVVEVNTDCTLISQRRRSSCDVSKMIRTDFDLYSSMNCDTDNQMPSMSFLNTFDPDIVDNVPIIDDIILDPEAQDFLIASDDSNGNMLSDLIDSIDVTEVE</sequence>
<feature type="compositionally biased region" description="Basic and acidic residues" evidence="1">
    <location>
        <begin position="369"/>
        <end position="382"/>
    </location>
</feature>
<gene>
    <name evidence="3" type="primary">LOC113466290</name>
</gene>
<feature type="region of interest" description="Disordered" evidence="1">
    <location>
        <begin position="295"/>
        <end position="566"/>
    </location>
</feature>
<feature type="compositionally biased region" description="Basic and acidic residues" evidence="1">
    <location>
        <begin position="83"/>
        <end position="105"/>
    </location>
</feature>
<feature type="compositionally biased region" description="Basic and acidic residues" evidence="1">
    <location>
        <begin position="258"/>
        <end position="272"/>
    </location>
</feature>
<organism evidence="2 3">
    <name type="scientific">Diaphorina citri</name>
    <name type="common">Asian citrus psyllid</name>
    <dbReference type="NCBI Taxonomy" id="121845"/>
    <lineage>
        <taxon>Eukaryota</taxon>
        <taxon>Metazoa</taxon>
        <taxon>Ecdysozoa</taxon>
        <taxon>Arthropoda</taxon>
        <taxon>Hexapoda</taxon>
        <taxon>Insecta</taxon>
        <taxon>Pterygota</taxon>
        <taxon>Neoptera</taxon>
        <taxon>Paraneoptera</taxon>
        <taxon>Hemiptera</taxon>
        <taxon>Sternorrhyncha</taxon>
        <taxon>Psylloidea</taxon>
        <taxon>Psyllidae</taxon>
        <taxon>Diaphorininae</taxon>
        <taxon>Diaphorina</taxon>
    </lineage>
</organism>
<accession>A0A3Q0IMC4</accession>
<feature type="compositionally biased region" description="Polar residues" evidence="1">
    <location>
        <begin position="600"/>
        <end position="611"/>
    </location>
</feature>
<dbReference type="KEGG" id="dci:113466290"/>
<feature type="compositionally biased region" description="Basic and acidic residues" evidence="1">
    <location>
        <begin position="39"/>
        <end position="61"/>
    </location>
</feature>